<dbReference type="SUPFAM" id="SSF53807">
    <property type="entry name" value="Helical backbone' metal receptor"/>
    <property type="match status" value="1"/>
</dbReference>
<dbReference type="PROSITE" id="PS50983">
    <property type="entry name" value="FE_B12_PBP"/>
    <property type="match status" value="1"/>
</dbReference>
<dbReference type="EMBL" id="LN651281">
    <property type="protein sequence ID" value="CEJ16800.1"/>
    <property type="molecule type" value="Genomic_DNA"/>
</dbReference>
<dbReference type="Pfam" id="PF01497">
    <property type="entry name" value="Peripla_BP_2"/>
    <property type="match status" value="1"/>
</dbReference>
<feature type="signal peptide" evidence="1">
    <location>
        <begin position="1"/>
        <end position="28"/>
    </location>
</feature>
<name>A0A7U7PQB3_RALSL</name>
<protein>
    <submittedName>
        <fullName evidence="3">Abc-type transporter, periplasmic component protein</fullName>
    </submittedName>
</protein>
<organism evidence="3 4">
    <name type="scientific">Ralstonia solanacearum IPO1609</name>
    <dbReference type="NCBI Taxonomy" id="564066"/>
    <lineage>
        <taxon>Bacteria</taxon>
        <taxon>Pseudomonadati</taxon>
        <taxon>Pseudomonadota</taxon>
        <taxon>Betaproteobacteria</taxon>
        <taxon>Burkholderiales</taxon>
        <taxon>Burkholderiaceae</taxon>
        <taxon>Ralstonia</taxon>
        <taxon>Ralstonia solanacearum species complex</taxon>
    </lineage>
</organism>
<evidence type="ECO:0000259" key="2">
    <source>
        <dbReference type="PROSITE" id="PS50983"/>
    </source>
</evidence>
<dbReference type="PANTHER" id="PTHR30535">
    <property type="entry name" value="VITAMIN B12-BINDING PROTEIN"/>
    <property type="match status" value="1"/>
</dbReference>
<dbReference type="InterPro" id="IPR050902">
    <property type="entry name" value="ABC_Transporter_SBP"/>
</dbReference>
<dbReference type="Proteomes" id="UP000053470">
    <property type="component" value="Unassembled WGS sequence"/>
</dbReference>
<dbReference type="RefSeq" id="WP_003264356.1">
    <property type="nucleotide sequence ID" value="NZ_LN651281.1"/>
</dbReference>
<dbReference type="InterPro" id="IPR002491">
    <property type="entry name" value="ABC_transptr_periplasmic_BD"/>
</dbReference>
<dbReference type="InterPro" id="IPR006311">
    <property type="entry name" value="TAT_signal"/>
</dbReference>
<dbReference type="PANTHER" id="PTHR30535:SF4">
    <property type="entry name" value="HEMIN-BINDING PERIPLASMIC PROTEIN HMUT"/>
    <property type="match status" value="1"/>
</dbReference>
<dbReference type="PROSITE" id="PS51318">
    <property type="entry name" value="TAT"/>
    <property type="match status" value="1"/>
</dbReference>
<proteinExistence type="predicted"/>
<feature type="domain" description="Fe/B12 periplasmic-binding" evidence="2">
    <location>
        <begin position="37"/>
        <end position="300"/>
    </location>
</feature>
<dbReference type="Gene3D" id="3.40.50.1980">
    <property type="entry name" value="Nitrogenase molybdenum iron protein domain"/>
    <property type="match status" value="2"/>
</dbReference>
<accession>A0A7U7PQB3</accession>
<reference evidence="3" key="1">
    <citation type="submission" date="2014-11" db="EMBL/GenBank/DDBJ databases">
        <authorList>
            <person name="Genoscope - CEA"/>
        </authorList>
    </citation>
    <scope>NUCLEOTIDE SEQUENCE</scope>
    <source>
        <strain evidence="3">IPO1609</strain>
    </source>
</reference>
<evidence type="ECO:0000313" key="3">
    <source>
        <dbReference type="EMBL" id="CEJ16800.1"/>
    </source>
</evidence>
<feature type="chain" id="PRO_5031127586" evidence="1">
    <location>
        <begin position="29"/>
        <end position="300"/>
    </location>
</feature>
<evidence type="ECO:0000256" key="1">
    <source>
        <dbReference type="SAM" id="SignalP"/>
    </source>
</evidence>
<dbReference type="AlphaFoldDB" id="A0A7U7PQB3"/>
<evidence type="ECO:0000313" key="4">
    <source>
        <dbReference type="Proteomes" id="UP000053470"/>
    </source>
</evidence>
<reference evidence="3" key="2">
    <citation type="submission" date="2022-04" db="EMBL/GenBank/DDBJ databases">
        <title>Genomic draft of R. solanacearum strain IPO1609, a phylotype IIB1/biovar 2/race 3 strain isolated from potato in Europe.</title>
        <authorList>
            <person name="Boucher C."/>
            <person name="Carrere S."/>
            <person name="Dossat C."/>
            <person name="Elbaz M."/>
            <person name="Genin S."/>
            <person name="Gouzy J."/>
            <person name="Prior P."/>
            <person name="Segurens B."/>
            <person name="Wincker P."/>
        </authorList>
    </citation>
    <scope>NUCLEOTIDE SEQUENCE</scope>
    <source>
        <strain evidence="3">IPO1609</strain>
    </source>
</reference>
<sequence length="300" mass="31146">MSAIHADRRRWLAAAGGAILSASLEAWAQTTAQAPRRVVVIGGALAECVYALGMERVLVAADTTCTYPPAALALPKVGYLRALSSEGVLSLRPDLVLMSTDAGPPEALAQLHGSGARIAAIAEHHDARTARGKIVEVARLLDAQSAAARVLADFDAAMQATRRRVAARRARQAPVRAAFLLGHAGMQTMVAGRDTAADAMLRYAGASNVFGDEVSGFKGYKPLTAESIVVAAPDVLVTTPDAVEAAGGTAAFLSASGLAATPAARHRRLVAMDTLYLLGFGPRLPLAIDTLSRRLAEAHA</sequence>
<gene>
    <name evidence="3" type="ORF">RSIPO_03494</name>
</gene>
<keyword evidence="1" id="KW-0732">Signal</keyword>
<keyword evidence="4" id="KW-1185">Reference proteome</keyword>